<dbReference type="AlphaFoldDB" id="A0A8H7WFM8"/>
<dbReference type="Gene3D" id="3.10.450.50">
    <property type="match status" value="1"/>
</dbReference>
<reference evidence="2" key="1">
    <citation type="submission" date="2021-02" db="EMBL/GenBank/DDBJ databases">
        <title>Genome sequence Cadophora malorum strain M34.</title>
        <authorList>
            <person name="Stefanovic E."/>
            <person name="Vu D."/>
            <person name="Scully C."/>
            <person name="Dijksterhuis J."/>
            <person name="Roader J."/>
            <person name="Houbraken J."/>
        </authorList>
    </citation>
    <scope>NUCLEOTIDE SEQUENCE</scope>
    <source>
        <strain evidence="2">M34</strain>
    </source>
</reference>
<gene>
    <name evidence="2" type="ORF">IFR04_002935</name>
</gene>
<evidence type="ECO:0000259" key="1">
    <source>
        <dbReference type="Pfam" id="PF13577"/>
    </source>
</evidence>
<name>A0A8H7WFM8_9HELO</name>
<dbReference type="Proteomes" id="UP000664132">
    <property type="component" value="Unassembled WGS sequence"/>
</dbReference>
<dbReference type="EMBL" id="JAFJYH010000027">
    <property type="protein sequence ID" value="KAG4423940.1"/>
    <property type="molecule type" value="Genomic_DNA"/>
</dbReference>
<dbReference type="Pfam" id="PF13577">
    <property type="entry name" value="SnoaL_4"/>
    <property type="match status" value="1"/>
</dbReference>
<dbReference type="SUPFAM" id="SSF54427">
    <property type="entry name" value="NTF2-like"/>
    <property type="match status" value="1"/>
</dbReference>
<sequence>MSYPLALKSLSPREAITDTLYRALMAFDENNISFFDSAFAGEDVSFVLNGNATNGLETIRSTLLSHIGPMDTTHMVSGIRIDLEDGSDTATLTATAMNQHAPPGRGAEADGPKFLAGARYWIVFVKVKGEWRIKKWTMNVVWSQGDPSVLSH</sequence>
<evidence type="ECO:0000313" key="3">
    <source>
        <dbReference type="Proteomes" id="UP000664132"/>
    </source>
</evidence>
<proteinExistence type="predicted"/>
<evidence type="ECO:0000313" key="2">
    <source>
        <dbReference type="EMBL" id="KAG4423940.1"/>
    </source>
</evidence>
<dbReference type="InterPro" id="IPR037401">
    <property type="entry name" value="SnoaL-like"/>
</dbReference>
<comment type="caution">
    <text evidence="2">The sequence shown here is derived from an EMBL/GenBank/DDBJ whole genome shotgun (WGS) entry which is preliminary data.</text>
</comment>
<organism evidence="2 3">
    <name type="scientific">Cadophora malorum</name>
    <dbReference type="NCBI Taxonomy" id="108018"/>
    <lineage>
        <taxon>Eukaryota</taxon>
        <taxon>Fungi</taxon>
        <taxon>Dikarya</taxon>
        <taxon>Ascomycota</taxon>
        <taxon>Pezizomycotina</taxon>
        <taxon>Leotiomycetes</taxon>
        <taxon>Helotiales</taxon>
        <taxon>Ploettnerulaceae</taxon>
        <taxon>Cadophora</taxon>
    </lineage>
</organism>
<accession>A0A8H7WFM8</accession>
<feature type="domain" description="SnoaL-like" evidence="1">
    <location>
        <begin position="10"/>
        <end position="137"/>
    </location>
</feature>
<dbReference type="OrthoDB" id="2148716at2759"/>
<keyword evidence="3" id="KW-1185">Reference proteome</keyword>
<dbReference type="InterPro" id="IPR032710">
    <property type="entry name" value="NTF2-like_dom_sf"/>
</dbReference>
<protein>
    <recommendedName>
        <fullName evidence="1">SnoaL-like domain-containing protein</fullName>
    </recommendedName>
</protein>